<name>A0A0P9FAP3_9CHLR</name>
<dbReference type="Proteomes" id="UP000050509">
    <property type="component" value="Unassembled WGS sequence"/>
</dbReference>
<dbReference type="AlphaFoldDB" id="A0A0P9FAP3"/>
<dbReference type="EMBL" id="LJCR01001838">
    <property type="protein sequence ID" value="KPV49644.1"/>
    <property type="molecule type" value="Genomic_DNA"/>
</dbReference>
<sequence length="162" mass="17298">ALYHILIQNPIGRPDLDLLPPTALPPLPPDDIDLTVLPWRKATADDPRARFVDGATSVVLLTAGPTQVWLSVAAPRRPGDDQAFVRVQAGIWIDNQQLACAVDTPGRVPVERCTGDAELTALVSAPLRVALDLAAEQVCRITGAARDFARLNSQLLGLLAEG</sequence>
<accession>A0A0P9FAP3</accession>
<protein>
    <submittedName>
        <fullName evidence="1">Uncharacterized protein</fullName>
    </submittedName>
</protein>
<organism evidence="1 2">
    <name type="scientific">Kouleothrix aurantiaca</name>
    <dbReference type="NCBI Taxonomy" id="186479"/>
    <lineage>
        <taxon>Bacteria</taxon>
        <taxon>Bacillati</taxon>
        <taxon>Chloroflexota</taxon>
        <taxon>Chloroflexia</taxon>
        <taxon>Chloroflexales</taxon>
        <taxon>Roseiflexineae</taxon>
        <taxon>Roseiflexaceae</taxon>
        <taxon>Kouleothrix</taxon>
    </lineage>
</organism>
<proteinExistence type="predicted"/>
<gene>
    <name evidence="1" type="ORF">SE17_31440</name>
</gene>
<evidence type="ECO:0000313" key="1">
    <source>
        <dbReference type="EMBL" id="KPV49644.1"/>
    </source>
</evidence>
<evidence type="ECO:0000313" key="2">
    <source>
        <dbReference type="Proteomes" id="UP000050509"/>
    </source>
</evidence>
<keyword evidence="2" id="KW-1185">Reference proteome</keyword>
<reference evidence="1 2" key="1">
    <citation type="submission" date="2015-09" db="EMBL/GenBank/DDBJ databases">
        <title>Draft genome sequence of Kouleothrix aurantiaca JCM 19913.</title>
        <authorList>
            <person name="Hemp J."/>
        </authorList>
    </citation>
    <scope>NUCLEOTIDE SEQUENCE [LARGE SCALE GENOMIC DNA]</scope>
    <source>
        <strain evidence="1 2">COM-B</strain>
    </source>
</reference>
<comment type="caution">
    <text evidence="1">The sequence shown here is derived from an EMBL/GenBank/DDBJ whole genome shotgun (WGS) entry which is preliminary data.</text>
</comment>
<feature type="non-terminal residue" evidence="1">
    <location>
        <position position="1"/>
    </location>
</feature>